<evidence type="ECO:0000313" key="3">
    <source>
        <dbReference type="Proteomes" id="UP000054988"/>
    </source>
</evidence>
<dbReference type="eggNOG" id="ENOG502RCWJ">
    <property type="taxonomic scope" value="Eukaryota"/>
</dbReference>
<dbReference type="InterPro" id="IPR014710">
    <property type="entry name" value="RmlC-like_jellyroll"/>
</dbReference>
<proteinExistence type="predicted"/>
<feature type="domain" description="DUF985" evidence="1">
    <location>
        <begin position="9"/>
        <end position="146"/>
    </location>
</feature>
<evidence type="ECO:0000259" key="1">
    <source>
        <dbReference type="Pfam" id="PF06172"/>
    </source>
</evidence>
<dbReference type="Pfam" id="PF06172">
    <property type="entry name" value="Cupin_5"/>
    <property type="match status" value="1"/>
</dbReference>
<accession>A0A0W0GCB5</accession>
<dbReference type="InterPro" id="IPR011051">
    <property type="entry name" value="RmlC_Cupin_sf"/>
</dbReference>
<dbReference type="SUPFAM" id="SSF51182">
    <property type="entry name" value="RmlC-like cupins"/>
    <property type="match status" value="1"/>
</dbReference>
<dbReference type="AlphaFoldDB" id="A0A0W0GCB5"/>
<name>A0A0W0GCB5_MONRR</name>
<dbReference type="Gene3D" id="2.60.120.10">
    <property type="entry name" value="Jelly Rolls"/>
    <property type="match status" value="1"/>
</dbReference>
<sequence length="178" mass="20105">MGSTHKSAEDIIAQLGLRRHPEGGYYVETDRQTLEVPTPFSNNVPRPLSTSIYYLLTKDSQSGFIHMNKSVTYHLHHIGRAEYTLITPGNPPRIEKKVIGPGDSNETRMLFVGSGVWKMSQLLDGEEYSLISEVVVPGFVWEDHKYLTMKGLQELFADDEESVSQFAPHVITQENLKN</sequence>
<dbReference type="PANTHER" id="PTHR33387:SF3">
    <property type="entry name" value="DUF985 DOMAIN-CONTAINING PROTEIN"/>
    <property type="match status" value="1"/>
</dbReference>
<comment type="caution">
    <text evidence="2">The sequence shown here is derived from an EMBL/GenBank/DDBJ whole genome shotgun (WGS) entry which is preliminary data.</text>
</comment>
<gene>
    <name evidence="2" type="ORF">WG66_1249</name>
</gene>
<dbReference type="EMBL" id="LATX01000465">
    <property type="protein sequence ID" value="KTB46171.1"/>
    <property type="molecule type" value="Genomic_DNA"/>
</dbReference>
<dbReference type="InterPro" id="IPR039935">
    <property type="entry name" value="YML079W-like"/>
</dbReference>
<dbReference type="CDD" id="cd06121">
    <property type="entry name" value="cupin_YML079wp"/>
    <property type="match status" value="1"/>
</dbReference>
<dbReference type="InterPro" id="IPR009327">
    <property type="entry name" value="Cupin_DUF985"/>
</dbReference>
<evidence type="ECO:0000313" key="2">
    <source>
        <dbReference type="EMBL" id="KTB46171.1"/>
    </source>
</evidence>
<protein>
    <recommendedName>
        <fullName evidence="1">DUF985 domain-containing protein</fullName>
    </recommendedName>
</protein>
<dbReference type="Proteomes" id="UP000054988">
    <property type="component" value="Unassembled WGS sequence"/>
</dbReference>
<organism evidence="2 3">
    <name type="scientific">Moniliophthora roreri</name>
    <name type="common">Frosty pod rot fungus</name>
    <name type="synonym">Monilia roreri</name>
    <dbReference type="NCBI Taxonomy" id="221103"/>
    <lineage>
        <taxon>Eukaryota</taxon>
        <taxon>Fungi</taxon>
        <taxon>Dikarya</taxon>
        <taxon>Basidiomycota</taxon>
        <taxon>Agaricomycotina</taxon>
        <taxon>Agaricomycetes</taxon>
        <taxon>Agaricomycetidae</taxon>
        <taxon>Agaricales</taxon>
        <taxon>Marasmiineae</taxon>
        <taxon>Marasmiaceae</taxon>
        <taxon>Moniliophthora</taxon>
    </lineage>
</organism>
<dbReference type="PANTHER" id="PTHR33387">
    <property type="entry name" value="RMLC-LIKE JELLY ROLL FOLD PROTEIN"/>
    <property type="match status" value="1"/>
</dbReference>
<reference evidence="2 3" key="1">
    <citation type="submission" date="2015-12" db="EMBL/GenBank/DDBJ databases">
        <title>Draft genome sequence of Moniliophthora roreri, the causal agent of frosty pod rot of cacao.</title>
        <authorList>
            <person name="Aime M.C."/>
            <person name="Diaz-Valderrama J.R."/>
            <person name="Kijpornyongpan T."/>
            <person name="Phillips-Mora W."/>
        </authorList>
    </citation>
    <scope>NUCLEOTIDE SEQUENCE [LARGE SCALE GENOMIC DNA]</scope>
    <source>
        <strain evidence="2 3">MCA 2952</strain>
    </source>
</reference>